<organism evidence="3 4">
    <name type="scientific">Sphaerotilus microaerophilus</name>
    <dbReference type="NCBI Taxonomy" id="2914710"/>
    <lineage>
        <taxon>Bacteria</taxon>
        <taxon>Pseudomonadati</taxon>
        <taxon>Pseudomonadota</taxon>
        <taxon>Betaproteobacteria</taxon>
        <taxon>Burkholderiales</taxon>
        <taxon>Sphaerotilaceae</taxon>
        <taxon>Sphaerotilus</taxon>
    </lineage>
</organism>
<dbReference type="Proteomes" id="UP001057498">
    <property type="component" value="Chromosome"/>
</dbReference>
<keyword evidence="1" id="KW-0732">Signal</keyword>
<proteinExistence type="predicted"/>
<evidence type="ECO:0000313" key="4">
    <source>
        <dbReference type="Proteomes" id="UP001057498"/>
    </source>
</evidence>
<keyword evidence="4" id="KW-1185">Reference proteome</keyword>
<feature type="signal peptide" evidence="1">
    <location>
        <begin position="1"/>
        <end position="19"/>
    </location>
</feature>
<dbReference type="RefSeq" id="WP_251970780.1">
    <property type="nucleotide sequence ID" value="NZ_AP025730.1"/>
</dbReference>
<feature type="chain" id="PRO_5047518578" description="DUF2059 domain-containing protein" evidence="1">
    <location>
        <begin position="20"/>
        <end position="185"/>
    </location>
</feature>
<dbReference type="Pfam" id="PF09832">
    <property type="entry name" value="DUF2059"/>
    <property type="match status" value="1"/>
</dbReference>
<evidence type="ECO:0000313" key="3">
    <source>
        <dbReference type="EMBL" id="BDI07601.1"/>
    </source>
</evidence>
<sequence>MLRLCVLAAALTASGLTLAADASAAKKDLVKKVLQLQQPGIEGVGNVVAGQTAQQMLQAASQQAGRVPADKREQVGKEIQEEVRKFYEETAPILRAMALKQAPGTVGVALEEKLSEDELKALIAWLESPVSKKYQQLSAEVQPQLTQKVVAESRASVEPKLKALDQSIAKKLGLPPADAAASKKK</sequence>
<dbReference type="InterPro" id="IPR018637">
    <property type="entry name" value="DUF2059"/>
</dbReference>
<dbReference type="EMBL" id="AP025730">
    <property type="protein sequence ID" value="BDI07601.1"/>
    <property type="molecule type" value="Genomic_DNA"/>
</dbReference>
<protein>
    <recommendedName>
        <fullName evidence="2">DUF2059 domain-containing protein</fullName>
    </recommendedName>
</protein>
<accession>A0ABN6PWT0</accession>
<name>A0ABN6PWT0_9BURK</name>
<evidence type="ECO:0000256" key="1">
    <source>
        <dbReference type="SAM" id="SignalP"/>
    </source>
</evidence>
<evidence type="ECO:0000259" key="2">
    <source>
        <dbReference type="Pfam" id="PF09832"/>
    </source>
</evidence>
<reference evidence="3" key="1">
    <citation type="submission" date="2022-04" db="EMBL/GenBank/DDBJ databases">
        <title>Whole genome sequence of Sphaerotilus sp. FB-5.</title>
        <authorList>
            <person name="Takeda M."/>
            <person name="Narihara S."/>
            <person name="Akimoto M."/>
            <person name="Akimoto R."/>
            <person name="Nishiyashiki S."/>
            <person name="Murakami T."/>
        </authorList>
    </citation>
    <scope>NUCLEOTIDE SEQUENCE</scope>
    <source>
        <strain evidence="3">FB-5</strain>
    </source>
</reference>
<feature type="domain" description="DUF2059" evidence="2">
    <location>
        <begin position="110"/>
        <end position="150"/>
    </location>
</feature>
<gene>
    <name evidence="3" type="ORF">CATMQ487_45710</name>
</gene>